<dbReference type="KEGG" id="cdet:87942984"/>
<dbReference type="AlphaFoldDB" id="A0AAX4IE10"/>
<reference evidence="3" key="1">
    <citation type="journal article" date="2023" name="bioRxiv">
        <title>Complete genome of the Medicago anthracnose fungus, Colletotrichum destructivum, reveals a mini-chromosome-like region within a core chromosome.</title>
        <authorList>
            <person name="Lapalu N."/>
            <person name="Simon A."/>
            <person name="Lu A."/>
            <person name="Plaumann P.-L."/>
            <person name="Amselem J."/>
            <person name="Pigne S."/>
            <person name="Auger A."/>
            <person name="Koch C."/>
            <person name="Dallery J.-F."/>
            <person name="O'Connell R.J."/>
        </authorList>
    </citation>
    <scope>NUCLEOTIDE SEQUENCE [LARGE SCALE GENOMIC DNA]</scope>
    <source>
        <strain evidence="3">CBS 520.97</strain>
    </source>
</reference>
<evidence type="ECO:0000313" key="2">
    <source>
        <dbReference type="EMBL" id="WQF81467.1"/>
    </source>
</evidence>
<protein>
    <submittedName>
        <fullName evidence="2">Uncharacterized protein</fullName>
    </submittedName>
</protein>
<accession>A0AAX4IE10</accession>
<dbReference type="GeneID" id="87942984"/>
<name>A0AAX4IE10_9PEZI</name>
<dbReference type="EMBL" id="CP137308">
    <property type="protein sequence ID" value="WQF81467.1"/>
    <property type="molecule type" value="Genomic_DNA"/>
</dbReference>
<evidence type="ECO:0000256" key="1">
    <source>
        <dbReference type="SAM" id="MobiDB-lite"/>
    </source>
</evidence>
<keyword evidence="3" id="KW-1185">Reference proteome</keyword>
<sequence>MPSMVIPPFPNSPVQYARTSPARSIALACLEGGQDDGRHAGRGDEGKLSRGGLITGGGEEQVHDVEGI</sequence>
<feature type="region of interest" description="Disordered" evidence="1">
    <location>
        <begin position="33"/>
        <end position="68"/>
    </location>
</feature>
<organism evidence="2 3">
    <name type="scientific">Colletotrichum destructivum</name>
    <dbReference type="NCBI Taxonomy" id="34406"/>
    <lineage>
        <taxon>Eukaryota</taxon>
        <taxon>Fungi</taxon>
        <taxon>Dikarya</taxon>
        <taxon>Ascomycota</taxon>
        <taxon>Pezizomycotina</taxon>
        <taxon>Sordariomycetes</taxon>
        <taxon>Hypocreomycetidae</taxon>
        <taxon>Glomerellales</taxon>
        <taxon>Glomerellaceae</taxon>
        <taxon>Colletotrichum</taxon>
        <taxon>Colletotrichum destructivum species complex</taxon>
    </lineage>
</organism>
<gene>
    <name evidence="2" type="ORF">CDEST_06481</name>
</gene>
<dbReference type="RefSeq" id="XP_062778691.1">
    <property type="nucleotide sequence ID" value="XM_062922640.1"/>
</dbReference>
<dbReference type="Proteomes" id="UP001322277">
    <property type="component" value="Chromosome 4"/>
</dbReference>
<feature type="compositionally biased region" description="Basic and acidic residues" evidence="1">
    <location>
        <begin position="35"/>
        <end position="48"/>
    </location>
</feature>
<evidence type="ECO:0000313" key="3">
    <source>
        <dbReference type="Proteomes" id="UP001322277"/>
    </source>
</evidence>
<proteinExistence type="predicted"/>